<feature type="region of interest" description="Disordered" evidence="1">
    <location>
        <begin position="76"/>
        <end position="125"/>
    </location>
</feature>
<proteinExistence type="predicted"/>
<dbReference type="RefSeq" id="WP_263797120.1">
    <property type="nucleotide sequence ID" value="NZ_AP027141.1"/>
</dbReference>
<reference evidence="3 4" key="1">
    <citation type="submission" date="2022-12" db="EMBL/GenBank/DDBJ databases">
        <title>Microbacterium terricola strain KV-448 chromosome, complete genome.</title>
        <authorList>
            <person name="Oshima T."/>
            <person name="Moriya T."/>
            <person name="Bessho Y."/>
        </authorList>
    </citation>
    <scope>NUCLEOTIDE SEQUENCE [LARGE SCALE GENOMIC DNA]</scope>
    <source>
        <strain evidence="3 4">KV-448</strain>
    </source>
</reference>
<keyword evidence="2" id="KW-0812">Transmembrane</keyword>
<keyword evidence="4" id="KW-1185">Reference proteome</keyword>
<evidence type="ECO:0000313" key="3">
    <source>
        <dbReference type="EMBL" id="BDV32224.1"/>
    </source>
</evidence>
<evidence type="ECO:0000256" key="2">
    <source>
        <dbReference type="SAM" id="Phobius"/>
    </source>
</evidence>
<evidence type="ECO:0008006" key="5">
    <source>
        <dbReference type="Google" id="ProtNLM"/>
    </source>
</evidence>
<sequence>MPPINARRPGVRTRRVLGGASMLLVALGVTLLGGTAAWASAPLPAQGAVVRQAAACTEPDVDADGGVLLSAEVLGPAPDCDAEQGGSDDDPVPGGLGAAPPSDASGPSDVAPDPEPTPIADDETDLGGILTVSGLEHRYTPSLNPAAGDIQVSVTLRNVSESTIDADTVFWVQTPFGNGVGQNVTVTVDNLKPGETRVMTASIEDVGQWGMYFAHATILPPDEVDGVELSPLVRDATVFAFPWFVAIVLIVVATAWWGVRAARGSWPARTAEVTA</sequence>
<keyword evidence="2" id="KW-0472">Membrane</keyword>
<organism evidence="3 4">
    <name type="scientific">Microbacterium terricola</name>
    <dbReference type="NCBI Taxonomy" id="344163"/>
    <lineage>
        <taxon>Bacteria</taxon>
        <taxon>Bacillati</taxon>
        <taxon>Actinomycetota</taxon>
        <taxon>Actinomycetes</taxon>
        <taxon>Micrococcales</taxon>
        <taxon>Microbacteriaceae</taxon>
        <taxon>Microbacterium</taxon>
    </lineage>
</organism>
<gene>
    <name evidence="3" type="ORF">Microterr_28840</name>
</gene>
<dbReference type="Proteomes" id="UP001317779">
    <property type="component" value="Chromosome"/>
</dbReference>
<protein>
    <recommendedName>
        <fullName evidence="5">DUF916 domain-containing protein</fullName>
    </recommendedName>
</protein>
<keyword evidence="2" id="KW-1133">Transmembrane helix</keyword>
<feature type="transmembrane region" description="Helical" evidence="2">
    <location>
        <begin position="240"/>
        <end position="259"/>
    </location>
</feature>
<feature type="compositionally biased region" description="Acidic residues" evidence="1">
    <location>
        <begin position="80"/>
        <end position="91"/>
    </location>
</feature>
<accession>A0ABM8E2N0</accession>
<evidence type="ECO:0000313" key="4">
    <source>
        <dbReference type="Proteomes" id="UP001317779"/>
    </source>
</evidence>
<evidence type="ECO:0000256" key="1">
    <source>
        <dbReference type="SAM" id="MobiDB-lite"/>
    </source>
</evidence>
<dbReference type="EMBL" id="AP027141">
    <property type="protein sequence ID" value="BDV32224.1"/>
    <property type="molecule type" value="Genomic_DNA"/>
</dbReference>
<name>A0ABM8E2N0_9MICO</name>